<sequence length="283" mass="30634">MDTEYREKIKDKKRIVVKVGTSSLIHKETGGLDLIKVEHLVRELSDLHNQGKDVILVTSGAIGVGRKAAGLTEKPDSIPMKQACAAIGQARLMMIYQKFFAEYNQVAAQILMTRNTMINPKNRRHAQDTFGELLNLGAIPVVNANDSISTFEILHGDNDTLSAIVASLVDADLLILLSDINGLYTDNPNTNPDAEFVPFVEYLNEDLMGMGKDAVSSVGTGGMATKLIAAELATAAGADMLIANGGDMSVIHKIVGGGQYGTFFQAHKDEHFDLKTFLEAHFS</sequence>
<dbReference type="InterPro" id="IPR036393">
    <property type="entry name" value="AceGlu_kinase-like_sf"/>
</dbReference>
<reference evidence="10 11" key="1">
    <citation type="journal article" date="2021" name="ISME Commun">
        <title>Automated analysis of genomic sequences facilitates high-throughput and comprehensive description of bacteria.</title>
        <authorList>
            <person name="Hitch T.C.A."/>
        </authorList>
    </citation>
    <scope>NUCLEOTIDE SEQUENCE [LARGE SCALE GENOMIC DNA]</scope>
    <source>
        <strain evidence="10 11">Sanger_04</strain>
    </source>
</reference>
<evidence type="ECO:0000256" key="1">
    <source>
        <dbReference type="ARBA" id="ARBA00022490"/>
    </source>
</evidence>
<keyword evidence="11" id="KW-1185">Reference proteome</keyword>
<keyword evidence="3 8" id="KW-0641">Proline biosynthesis</keyword>
<proteinExistence type="inferred from homology"/>
<evidence type="ECO:0000256" key="7">
    <source>
        <dbReference type="ARBA" id="ARBA00022840"/>
    </source>
</evidence>
<dbReference type="CDD" id="cd04242">
    <property type="entry name" value="AAK_G5K_ProB"/>
    <property type="match status" value="1"/>
</dbReference>
<dbReference type="NCBIfam" id="TIGR01027">
    <property type="entry name" value="proB"/>
    <property type="match status" value="1"/>
</dbReference>
<feature type="binding site" evidence="8">
    <location>
        <begin position="178"/>
        <end position="179"/>
    </location>
    <ligand>
        <name>ATP</name>
        <dbReference type="ChEBI" id="CHEBI:30616"/>
    </ligand>
</feature>
<evidence type="ECO:0000313" key="10">
    <source>
        <dbReference type="EMBL" id="MCU6697507.1"/>
    </source>
</evidence>
<feature type="binding site" evidence="8">
    <location>
        <position position="59"/>
    </location>
    <ligand>
        <name>substrate</name>
    </ligand>
</feature>
<dbReference type="Proteomes" id="UP001652461">
    <property type="component" value="Unassembled WGS sequence"/>
</dbReference>
<comment type="subcellular location">
    <subcellularLocation>
        <location evidence="8">Cytoplasm</location>
    </subcellularLocation>
</comment>
<dbReference type="InterPro" id="IPR041739">
    <property type="entry name" value="G5K_ProB"/>
</dbReference>
<accession>A0ABT2RZ67</accession>
<evidence type="ECO:0000256" key="8">
    <source>
        <dbReference type="HAMAP-Rule" id="MF_00456"/>
    </source>
</evidence>
<keyword evidence="7 8" id="KW-0067">ATP-binding</keyword>
<comment type="catalytic activity">
    <reaction evidence="8">
        <text>L-glutamate + ATP = L-glutamyl 5-phosphate + ADP</text>
        <dbReference type="Rhea" id="RHEA:14877"/>
        <dbReference type="ChEBI" id="CHEBI:29985"/>
        <dbReference type="ChEBI" id="CHEBI:30616"/>
        <dbReference type="ChEBI" id="CHEBI:58274"/>
        <dbReference type="ChEBI" id="CHEBI:456216"/>
        <dbReference type="EC" id="2.7.2.11"/>
    </reaction>
</comment>
<feature type="binding site" evidence="8">
    <location>
        <position position="146"/>
    </location>
    <ligand>
        <name>substrate</name>
    </ligand>
</feature>
<feature type="domain" description="Aspartate/glutamate/uridylate kinase" evidence="9">
    <location>
        <begin position="13"/>
        <end position="244"/>
    </location>
</feature>
<comment type="caution">
    <text evidence="10">The sequence shown here is derived from an EMBL/GenBank/DDBJ whole genome shotgun (WGS) entry which is preliminary data.</text>
</comment>
<keyword evidence="4 8" id="KW-0808">Transferase</keyword>
<organism evidence="10 11">
    <name type="scientific">Laedolimicola ammoniilytica</name>
    <dbReference type="NCBI Taxonomy" id="2981771"/>
    <lineage>
        <taxon>Bacteria</taxon>
        <taxon>Bacillati</taxon>
        <taxon>Bacillota</taxon>
        <taxon>Clostridia</taxon>
        <taxon>Lachnospirales</taxon>
        <taxon>Lachnospiraceae</taxon>
        <taxon>Laedolimicola</taxon>
    </lineage>
</organism>
<feature type="binding site" evidence="8">
    <location>
        <position position="18"/>
    </location>
    <ligand>
        <name>ATP</name>
        <dbReference type="ChEBI" id="CHEBI:30616"/>
    </ligand>
</feature>
<dbReference type="InterPro" id="IPR019797">
    <property type="entry name" value="Glutamate_5-kinase_CS"/>
</dbReference>
<keyword evidence="6 8" id="KW-0418">Kinase</keyword>
<protein>
    <recommendedName>
        <fullName evidence="8">Glutamate 5-kinase</fullName>
        <ecNumber evidence="8">2.7.2.11</ecNumber>
    </recommendedName>
    <alternativeName>
        <fullName evidence="8">Gamma-glutamyl kinase</fullName>
        <shortName evidence="8">GK</shortName>
    </alternativeName>
</protein>
<dbReference type="PANTHER" id="PTHR43654:SF1">
    <property type="entry name" value="ISOPENTENYL PHOSPHATE KINASE"/>
    <property type="match status" value="1"/>
</dbReference>
<dbReference type="GO" id="GO:0004349">
    <property type="term" value="F:glutamate 5-kinase activity"/>
    <property type="evidence" value="ECO:0007669"/>
    <property type="project" value="UniProtKB-EC"/>
</dbReference>
<feature type="binding site" evidence="8">
    <location>
        <begin position="220"/>
        <end position="226"/>
    </location>
    <ligand>
        <name>ATP</name>
        <dbReference type="ChEBI" id="CHEBI:30616"/>
    </ligand>
</feature>
<name>A0ABT2RZ67_9FIRM</name>
<dbReference type="EC" id="2.7.2.11" evidence="8"/>
<dbReference type="PIRSF" id="PIRSF000729">
    <property type="entry name" value="GK"/>
    <property type="match status" value="1"/>
</dbReference>
<evidence type="ECO:0000256" key="2">
    <source>
        <dbReference type="ARBA" id="ARBA00022605"/>
    </source>
</evidence>
<dbReference type="SUPFAM" id="SSF53633">
    <property type="entry name" value="Carbamate kinase-like"/>
    <property type="match status" value="1"/>
</dbReference>
<dbReference type="HAMAP" id="MF_00456">
    <property type="entry name" value="ProB"/>
    <property type="match status" value="1"/>
</dbReference>
<evidence type="ECO:0000256" key="5">
    <source>
        <dbReference type="ARBA" id="ARBA00022741"/>
    </source>
</evidence>
<dbReference type="Gene3D" id="3.40.1160.10">
    <property type="entry name" value="Acetylglutamate kinase-like"/>
    <property type="match status" value="1"/>
</dbReference>
<dbReference type="Pfam" id="PF00696">
    <property type="entry name" value="AA_kinase"/>
    <property type="match status" value="1"/>
</dbReference>
<dbReference type="InterPro" id="IPR001048">
    <property type="entry name" value="Asp/Glu/Uridylate_kinase"/>
</dbReference>
<evidence type="ECO:0000313" key="11">
    <source>
        <dbReference type="Proteomes" id="UP001652461"/>
    </source>
</evidence>
<dbReference type="PROSITE" id="PS00902">
    <property type="entry name" value="GLUTAMATE_5_KINASE"/>
    <property type="match status" value="1"/>
</dbReference>
<dbReference type="InterPro" id="IPR005715">
    <property type="entry name" value="Glu_5kinase/COase_Synthase"/>
</dbReference>
<dbReference type="InterPro" id="IPR001057">
    <property type="entry name" value="Glu/AcGlu_kinase"/>
</dbReference>
<keyword evidence="5 8" id="KW-0547">Nucleotide-binding</keyword>
<keyword evidence="1 8" id="KW-0963">Cytoplasm</keyword>
<feature type="binding site" evidence="8">
    <location>
        <position position="158"/>
    </location>
    <ligand>
        <name>substrate</name>
    </ligand>
</feature>
<evidence type="ECO:0000256" key="3">
    <source>
        <dbReference type="ARBA" id="ARBA00022650"/>
    </source>
</evidence>
<dbReference type="PANTHER" id="PTHR43654">
    <property type="entry name" value="GLUTAMATE 5-KINASE"/>
    <property type="match status" value="1"/>
</dbReference>
<keyword evidence="2 8" id="KW-0028">Amino-acid biosynthesis</keyword>
<comment type="function">
    <text evidence="8">Catalyzes the transfer of a phosphate group to glutamate to form L-glutamate 5-phosphate.</text>
</comment>
<evidence type="ECO:0000259" key="9">
    <source>
        <dbReference type="Pfam" id="PF00696"/>
    </source>
</evidence>
<dbReference type="InterPro" id="IPR011529">
    <property type="entry name" value="Glu_5kinase"/>
</dbReference>
<dbReference type="RefSeq" id="WP_158363991.1">
    <property type="nucleotide sequence ID" value="NZ_JAOQKC010000015.1"/>
</dbReference>
<dbReference type="PRINTS" id="PR00474">
    <property type="entry name" value="GLU5KINASE"/>
</dbReference>
<gene>
    <name evidence="8 10" type="primary">proB</name>
    <name evidence="10" type="ORF">OCV63_11495</name>
</gene>
<dbReference type="EMBL" id="JAOQKC010000015">
    <property type="protein sequence ID" value="MCU6697507.1"/>
    <property type="molecule type" value="Genomic_DNA"/>
</dbReference>
<comment type="pathway">
    <text evidence="8">Amino-acid biosynthesis; L-proline biosynthesis; L-glutamate 5-semialdehyde from L-glutamate: step 1/2.</text>
</comment>
<comment type="similarity">
    <text evidence="8">Belongs to the glutamate 5-kinase family.</text>
</comment>
<evidence type="ECO:0000256" key="4">
    <source>
        <dbReference type="ARBA" id="ARBA00022679"/>
    </source>
</evidence>
<evidence type="ECO:0000256" key="6">
    <source>
        <dbReference type="ARBA" id="ARBA00022777"/>
    </source>
</evidence>